<dbReference type="Proteomes" id="UP000821845">
    <property type="component" value="Chromosome 10"/>
</dbReference>
<gene>
    <name evidence="1" type="ORF">HPB50_024768</name>
</gene>
<dbReference type="EMBL" id="CM023490">
    <property type="protein sequence ID" value="KAH6943581.1"/>
    <property type="molecule type" value="Genomic_DNA"/>
</dbReference>
<keyword evidence="2" id="KW-1185">Reference proteome</keyword>
<sequence length="269" mass="30009">MLPHVMARHHPLWVKHRLHLVSQVVHLRGQGNLELQVSQGKVSLASRVRRNQDSQDNQADQTDCQDNQDRAVQVKGSQDDQGNQGDQVNLYQLHHQGKGNQVSQANRGKGHRANQDRHHPDKDNQVSQAKALLDRANQEDLAYSHVLKRDSSGILTAAIGFTAVLTLETDLLHTSLTAPKVSYLMSGTALATGPMPRLLATKSRHLVCLLLVVVGGLSLVPDSLRHILPDHHNRRHLLACLHSRRHRDRAQPKEQALQREPPLRGLQAP</sequence>
<evidence type="ECO:0000313" key="2">
    <source>
        <dbReference type="Proteomes" id="UP000821845"/>
    </source>
</evidence>
<proteinExistence type="predicted"/>
<reference evidence="1" key="1">
    <citation type="submission" date="2020-05" db="EMBL/GenBank/DDBJ databases">
        <title>Large-scale comparative analyses of tick genomes elucidate their genetic diversity and vector capacities.</title>
        <authorList>
            <person name="Jia N."/>
            <person name="Wang J."/>
            <person name="Shi W."/>
            <person name="Du L."/>
            <person name="Sun Y."/>
            <person name="Zhan W."/>
            <person name="Jiang J."/>
            <person name="Wang Q."/>
            <person name="Zhang B."/>
            <person name="Ji P."/>
            <person name="Sakyi L.B."/>
            <person name="Cui X."/>
            <person name="Yuan T."/>
            <person name="Jiang B."/>
            <person name="Yang W."/>
            <person name="Lam T.T.-Y."/>
            <person name="Chang Q."/>
            <person name="Ding S."/>
            <person name="Wang X."/>
            <person name="Zhu J."/>
            <person name="Ruan X."/>
            <person name="Zhao L."/>
            <person name="Wei J."/>
            <person name="Que T."/>
            <person name="Du C."/>
            <person name="Cheng J."/>
            <person name="Dai P."/>
            <person name="Han X."/>
            <person name="Huang E."/>
            <person name="Gao Y."/>
            <person name="Liu J."/>
            <person name="Shao H."/>
            <person name="Ye R."/>
            <person name="Li L."/>
            <person name="Wei W."/>
            <person name="Wang X."/>
            <person name="Wang C."/>
            <person name="Yang T."/>
            <person name="Huo Q."/>
            <person name="Li W."/>
            <person name="Guo W."/>
            <person name="Chen H."/>
            <person name="Zhou L."/>
            <person name="Ni X."/>
            <person name="Tian J."/>
            <person name="Zhou Y."/>
            <person name="Sheng Y."/>
            <person name="Liu T."/>
            <person name="Pan Y."/>
            <person name="Xia L."/>
            <person name="Li J."/>
            <person name="Zhao F."/>
            <person name="Cao W."/>
        </authorList>
    </citation>
    <scope>NUCLEOTIDE SEQUENCE</scope>
    <source>
        <strain evidence="1">Hyas-2018</strain>
    </source>
</reference>
<protein>
    <submittedName>
        <fullName evidence="1">Uncharacterized protein</fullName>
    </submittedName>
</protein>
<evidence type="ECO:0000313" key="1">
    <source>
        <dbReference type="EMBL" id="KAH6943581.1"/>
    </source>
</evidence>
<name>A0ACB7TBT8_HYAAI</name>
<comment type="caution">
    <text evidence="1">The sequence shown here is derived from an EMBL/GenBank/DDBJ whole genome shotgun (WGS) entry which is preliminary data.</text>
</comment>
<organism evidence="1 2">
    <name type="scientific">Hyalomma asiaticum</name>
    <name type="common">Tick</name>
    <dbReference type="NCBI Taxonomy" id="266040"/>
    <lineage>
        <taxon>Eukaryota</taxon>
        <taxon>Metazoa</taxon>
        <taxon>Ecdysozoa</taxon>
        <taxon>Arthropoda</taxon>
        <taxon>Chelicerata</taxon>
        <taxon>Arachnida</taxon>
        <taxon>Acari</taxon>
        <taxon>Parasitiformes</taxon>
        <taxon>Ixodida</taxon>
        <taxon>Ixodoidea</taxon>
        <taxon>Ixodidae</taxon>
        <taxon>Hyalomminae</taxon>
        <taxon>Hyalomma</taxon>
    </lineage>
</organism>
<accession>A0ACB7TBT8</accession>